<dbReference type="InterPro" id="IPR019585">
    <property type="entry name" value="Rpn7/CSN1"/>
</dbReference>
<evidence type="ECO:0000256" key="5">
    <source>
        <dbReference type="ARBA" id="ARBA00023242"/>
    </source>
</evidence>
<evidence type="ECO:0000256" key="6">
    <source>
        <dbReference type="SAM" id="Coils"/>
    </source>
</evidence>
<comment type="subcellular location">
    <subcellularLocation>
        <location evidence="2">Cytoplasm</location>
    </subcellularLocation>
    <subcellularLocation>
        <location evidence="1">Nucleus</location>
    </subcellularLocation>
</comment>
<protein>
    <submittedName>
        <fullName evidence="9">COP9 signalosome complex subunit 1 isoform X2</fullName>
    </submittedName>
</protein>
<comment type="caution">
    <text evidence="9">The sequence shown here is derived from an EMBL/GenBank/DDBJ whole genome shotgun (WGS) entry which is preliminary data.</text>
</comment>
<evidence type="ECO:0000313" key="9">
    <source>
        <dbReference type="EMBL" id="KAJ7007600.1"/>
    </source>
</evidence>
<proteinExistence type="predicted"/>
<feature type="coiled-coil region" evidence="6">
    <location>
        <begin position="109"/>
        <end position="136"/>
    </location>
</feature>
<dbReference type="AlphaFoldDB" id="A0AAD6RFS2"/>
<dbReference type="FunFam" id="1.25.40.570:FF:000014">
    <property type="entry name" value="COP9 signalosome complex subunit 1"/>
    <property type="match status" value="1"/>
</dbReference>
<evidence type="ECO:0000313" key="10">
    <source>
        <dbReference type="Proteomes" id="UP001164929"/>
    </source>
</evidence>
<dbReference type="GO" id="GO:0005737">
    <property type="term" value="C:cytoplasm"/>
    <property type="evidence" value="ECO:0007669"/>
    <property type="project" value="UniProtKB-SubCell"/>
</dbReference>
<keyword evidence="10" id="KW-1185">Reference proteome</keyword>
<evidence type="ECO:0000256" key="1">
    <source>
        <dbReference type="ARBA" id="ARBA00004123"/>
    </source>
</evidence>
<feature type="region of interest" description="Disordered" evidence="7">
    <location>
        <begin position="1"/>
        <end position="21"/>
    </location>
</feature>
<dbReference type="Gene3D" id="1.25.40.570">
    <property type="match status" value="1"/>
</dbReference>
<evidence type="ECO:0000256" key="2">
    <source>
        <dbReference type="ARBA" id="ARBA00004496"/>
    </source>
</evidence>
<gene>
    <name evidence="9" type="ORF">NC653_006590</name>
</gene>
<dbReference type="PANTHER" id="PTHR14145:SF2">
    <property type="entry name" value="COP9 SIGNALOSOME COMPLEX SUBUNIT 1"/>
    <property type="match status" value="1"/>
</dbReference>
<evidence type="ECO:0000259" key="8">
    <source>
        <dbReference type="Pfam" id="PF10602"/>
    </source>
</evidence>
<keyword evidence="6" id="KW-0175">Coiled coil</keyword>
<accession>A0AAD6RFS2</accession>
<evidence type="ECO:0000256" key="7">
    <source>
        <dbReference type="SAM" id="MobiDB-lite"/>
    </source>
</evidence>
<sequence>MEPDDEIYANGEADSSNSRNRPIISSEQLDIEAYAGLYTGRTKITRLLFIADQCGQNNNTAMQMEALRMAYEEIKKGENTQLFRDVVHKIDGRLGDDYGMDSAWCEMVDRRADQRKEKLENELNAYRTNLIKESIRMGYNDFGDYYYAHGSLAEAFKSYVRTRDYCTTSKHVIHMCMSAILVSIEMGQFTHVTSYINKAEQTADALDPNTVSKLRCAAGLANLDAKKYKLAARKFLEVGPELGNSYNEVIAPQDVATYGGLCALASFDRMELKNKVIDSINFRNFLELVPEVRELIHDFYSSHYASCLDYLGNLKANLMLDIHLHDHVQTLYDQIRNKALIQYTHPFLHELTHTTKFYMHGMQIKGMPLSSGYCRQARHARCVRTLCIANFFIIRCKLLRLLDLTVDCPVFLNLNYTQVSFLFSSNFPSTFVCEVRHFHLFVRLFEAVQLQLLGLVRTVS</sequence>
<keyword evidence="5" id="KW-0539">Nucleus</keyword>
<evidence type="ECO:0000256" key="4">
    <source>
        <dbReference type="ARBA" id="ARBA00022790"/>
    </source>
</evidence>
<dbReference type="PANTHER" id="PTHR14145">
    <property type="entry name" value="26S PROTESOME SUBUNIT 6"/>
    <property type="match status" value="1"/>
</dbReference>
<dbReference type="GO" id="GO:0008180">
    <property type="term" value="C:COP9 signalosome"/>
    <property type="evidence" value="ECO:0007669"/>
    <property type="project" value="UniProtKB-KW"/>
</dbReference>
<feature type="domain" description="26S proteasome regulatory subunit Rpn7 N-terminal" evidence="8">
    <location>
        <begin position="101"/>
        <end position="275"/>
    </location>
</feature>
<keyword evidence="3" id="KW-0963">Cytoplasm</keyword>
<dbReference type="Pfam" id="PF10602">
    <property type="entry name" value="RPN7"/>
    <property type="match status" value="1"/>
</dbReference>
<name>A0AAD6RFS2_9ROSI</name>
<keyword evidence="4" id="KW-0736">Signalosome</keyword>
<reference evidence="9" key="1">
    <citation type="journal article" date="2023" name="Mol. Ecol. Resour.">
        <title>Chromosome-level genome assembly of a triploid poplar Populus alba 'Berolinensis'.</title>
        <authorList>
            <person name="Chen S."/>
            <person name="Yu Y."/>
            <person name="Wang X."/>
            <person name="Wang S."/>
            <person name="Zhang T."/>
            <person name="Zhou Y."/>
            <person name="He R."/>
            <person name="Meng N."/>
            <person name="Wang Y."/>
            <person name="Liu W."/>
            <person name="Liu Z."/>
            <person name="Liu J."/>
            <person name="Guo Q."/>
            <person name="Huang H."/>
            <person name="Sederoff R.R."/>
            <person name="Wang G."/>
            <person name="Qu G."/>
            <person name="Chen S."/>
        </authorList>
    </citation>
    <scope>NUCLEOTIDE SEQUENCE</scope>
    <source>
        <strain evidence="9">SC-2020</strain>
    </source>
</reference>
<organism evidence="9 10">
    <name type="scientific">Populus alba x Populus x berolinensis</name>
    <dbReference type="NCBI Taxonomy" id="444605"/>
    <lineage>
        <taxon>Eukaryota</taxon>
        <taxon>Viridiplantae</taxon>
        <taxon>Streptophyta</taxon>
        <taxon>Embryophyta</taxon>
        <taxon>Tracheophyta</taxon>
        <taxon>Spermatophyta</taxon>
        <taxon>Magnoliopsida</taxon>
        <taxon>eudicotyledons</taxon>
        <taxon>Gunneridae</taxon>
        <taxon>Pentapetalae</taxon>
        <taxon>rosids</taxon>
        <taxon>fabids</taxon>
        <taxon>Malpighiales</taxon>
        <taxon>Salicaceae</taxon>
        <taxon>Saliceae</taxon>
        <taxon>Populus</taxon>
    </lineage>
</organism>
<evidence type="ECO:0000256" key="3">
    <source>
        <dbReference type="ARBA" id="ARBA00022490"/>
    </source>
</evidence>
<dbReference type="EMBL" id="JAQIZT010000002">
    <property type="protein sequence ID" value="KAJ7007600.1"/>
    <property type="molecule type" value="Genomic_DNA"/>
</dbReference>
<dbReference type="InterPro" id="IPR045135">
    <property type="entry name" value="Rpn7_N"/>
</dbReference>
<dbReference type="Proteomes" id="UP001164929">
    <property type="component" value="Chromosome 2"/>
</dbReference>